<protein>
    <recommendedName>
        <fullName evidence="10">Sulfhydryl oxidase</fullName>
        <ecNumber evidence="10">1.8.3.2</ecNumber>
    </recommendedName>
</protein>
<evidence type="ECO:0000259" key="13">
    <source>
        <dbReference type="PROSITE" id="PS51352"/>
    </source>
</evidence>
<evidence type="ECO:0000256" key="10">
    <source>
        <dbReference type="RuleBase" id="RU371123"/>
    </source>
</evidence>
<feature type="chain" id="PRO_5007390100" description="Sulfhydryl oxidase" evidence="11">
    <location>
        <begin position="24"/>
        <end position="657"/>
    </location>
</feature>
<dbReference type="InterPro" id="IPR042568">
    <property type="entry name" value="QSOX_FAD-bd_sf"/>
</dbReference>
<evidence type="ECO:0000256" key="1">
    <source>
        <dbReference type="ARBA" id="ARBA00001974"/>
    </source>
</evidence>
<evidence type="ECO:0000313" key="15">
    <source>
        <dbReference type="EMBL" id="JAG32313.1"/>
    </source>
</evidence>
<dbReference type="FunFam" id="1.20.120.310:FF:000001">
    <property type="entry name" value="Sulfhydryl oxidase"/>
    <property type="match status" value="1"/>
</dbReference>
<dbReference type="EMBL" id="GBHO01011293">
    <property type="protein sequence ID" value="JAG32311.1"/>
    <property type="molecule type" value="Transcribed_RNA"/>
</dbReference>
<dbReference type="InterPro" id="IPR039798">
    <property type="entry name" value="Sulfhydryl_oxidase"/>
</dbReference>
<evidence type="ECO:0000259" key="12">
    <source>
        <dbReference type="PROSITE" id="PS51324"/>
    </source>
</evidence>
<dbReference type="EMBL" id="GBHO01011291">
    <property type="protein sequence ID" value="JAG32313.1"/>
    <property type="molecule type" value="Transcribed_RNA"/>
</dbReference>
<gene>
    <name evidence="14" type="primary">Qsox1_0</name>
    <name evidence="15" type="synonym">Qsox1_1</name>
    <name evidence="14" type="ORF">CM83_75738</name>
    <name evidence="15" type="ORF">CM83_75740</name>
</gene>
<reference evidence="14" key="2">
    <citation type="submission" date="2014-07" db="EMBL/GenBank/DDBJ databases">
        <authorList>
            <person name="Hull J."/>
        </authorList>
    </citation>
    <scope>NUCLEOTIDE SEQUENCE</scope>
</reference>
<sequence>MSSEHSRMSLIIVLAICCSVGFGKTVDLDPDEKAFLMSISMGRGLYYNYPHIVNLNASNFDVMAKGKDYSWIIEFYNSWCGHCLRFTPTYKRLANDIKDWEPVVKIGAVDCSNQLNTPLCRIYEILSYPTVRYFPPHFGKDFYGMDIVKRTVDGLRDSLAAELLNRTDLPQLQPFLGSSSEMWAKAAPQVNYVVLVSECHPLIGPQLILDYWSIEKVMVVSTTCSTALLQELSIQPPSEAAIYVLEKSSSPRALQTGDFNRSAALTSLYTFFHSVDIQVPNAFNLSSIKDVKVDLNVAFEIAQQGPHKIDKISSNKHTDEVFQVDIEGAIRHTMNVEIPQHKHINGTAFGALKNYVLILNKYFPIGENGRNFLQCVLHGVETHDPVKGITGTEFSDDVGLCQQRYHPVYLDPDNGWLGCRGTLPMYRGFPCSMWTLFHTLTVQSYNKGAEDPHEVLKAVKGYMSNFFGCTDCAKHFMSMAVTMEGNVTSLEDSVMWLWSAHNRVNKRLHGDPTEDPNFPKVQFPTTTICPKCYHPNGIFDDKQVFNFIRKMYTNISYIVPTDLGPSLSTSKTPEASERTVDKIVASKLVRHEVIVDQEPHTESRTLATKLLWDFSVYDVSLCVILYIISMAMVVLVCIKFLRNRRSYRKKPYYNDIF</sequence>
<evidence type="ECO:0000256" key="6">
    <source>
        <dbReference type="ARBA" id="ARBA00023002"/>
    </source>
</evidence>
<keyword evidence="3 10" id="KW-0285">Flavoprotein</keyword>
<evidence type="ECO:0000256" key="4">
    <source>
        <dbReference type="ARBA" id="ARBA00022729"/>
    </source>
</evidence>
<comment type="cofactor">
    <cofactor evidence="1 10">
        <name>FAD</name>
        <dbReference type="ChEBI" id="CHEBI:57692"/>
    </cofactor>
</comment>
<keyword evidence="8" id="KW-0325">Glycoprotein</keyword>
<evidence type="ECO:0000256" key="8">
    <source>
        <dbReference type="ARBA" id="ARBA00023180"/>
    </source>
</evidence>
<dbReference type="Pfam" id="PF18371">
    <property type="entry name" value="FAD_SOX"/>
    <property type="match status" value="1"/>
</dbReference>
<dbReference type="InterPro" id="IPR013766">
    <property type="entry name" value="Thioredoxin_domain"/>
</dbReference>
<keyword evidence="10" id="KW-1133">Transmembrane helix</keyword>
<dbReference type="Pfam" id="PF00085">
    <property type="entry name" value="Thioredoxin"/>
    <property type="match status" value="1"/>
</dbReference>
<dbReference type="PROSITE" id="PS00194">
    <property type="entry name" value="THIOREDOXIN_1"/>
    <property type="match status" value="1"/>
</dbReference>
<keyword evidence="5 10" id="KW-0274">FAD</keyword>
<organism evidence="14">
    <name type="scientific">Lygus hesperus</name>
    <name type="common">Western plant bug</name>
    <dbReference type="NCBI Taxonomy" id="30085"/>
    <lineage>
        <taxon>Eukaryota</taxon>
        <taxon>Metazoa</taxon>
        <taxon>Ecdysozoa</taxon>
        <taxon>Arthropoda</taxon>
        <taxon>Hexapoda</taxon>
        <taxon>Insecta</taxon>
        <taxon>Pterygota</taxon>
        <taxon>Neoptera</taxon>
        <taxon>Paraneoptera</taxon>
        <taxon>Hemiptera</taxon>
        <taxon>Heteroptera</taxon>
        <taxon>Panheteroptera</taxon>
        <taxon>Cimicomorpha</taxon>
        <taxon>Miridae</taxon>
        <taxon>Mirini</taxon>
        <taxon>Lygus</taxon>
    </lineage>
</organism>
<comment type="similarity">
    <text evidence="2">Belongs to the quiescin-sulfhydryl oxidase (QSOX) family.</text>
</comment>
<dbReference type="GO" id="GO:0000139">
    <property type="term" value="C:Golgi membrane"/>
    <property type="evidence" value="ECO:0007669"/>
    <property type="project" value="TreeGrafter"/>
</dbReference>
<feature type="domain" description="ERV/ALR sulfhydryl oxidase" evidence="12">
    <location>
        <begin position="422"/>
        <end position="522"/>
    </location>
</feature>
<dbReference type="InterPro" id="IPR017937">
    <property type="entry name" value="Thioredoxin_CS"/>
</dbReference>
<dbReference type="Gene3D" id="1.20.120.1960">
    <property type="entry name" value="QSOX sulfhydryl oxidase domain"/>
    <property type="match status" value="1"/>
</dbReference>
<keyword evidence="4 11" id="KW-0732">Signal</keyword>
<evidence type="ECO:0000256" key="5">
    <source>
        <dbReference type="ARBA" id="ARBA00022827"/>
    </source>
</evidence>
<dbReference type="GO" id="GO:0016971">
    <property type="term" value="F:flavin-dependent sulfhydryl oxidase activity"/>
    <property type="evidence" value="ECO:0007669"/>
    <property type="project" value="InterPro"/>
</dbReference>
<accession>A0A0A9YL12</accession>
<proteinExistence type="inferred from homology"/>
<comment type="catalytic activity">
    <reaction evidence="9 10">
        <text>2 R'C(R)SH + O2 = R'C(R)S-S(R)CR' + H2O2</text>
        <dbReference type="Rhea" id="RHEA:17357"/>
        <dbReference type="ChEBI" id="CHEBI:15379"/>
        <dbReference type="ChEBI" id="CHEBI:16240"/>
        <dbReference type="ChEBI" id="CHEBI:16520"/>
        <dbReference type="ChEBI" id="CHEBI:17412"/>
        <dbReference type="EC" id="1.8.3.2"/>
    </reaction>
</comment>
<dbReference type="InterPro" id="IPR036249">
    <property type="entry name" value="Thioredoxin-like_sf"/>
</dbReference>
<evidence type="ECO:0000313" key="14">
    <source>
        <dbReference type="EMBL" id="JAG32311.1"/>
    </source>
</evidence>
<keyword evidence="10" id="KW-0472">Membrane</keyword>
<dbReference type="PANTHER" id="PTHR22897:SF8">
    <property type="entry name" value="SULFHYDRYL OXIDASE"/>
    <property type="match status" value="1"/>
</dbReference>
<dbReference type="InterPro" id="IPR040986">
    <property type="entry name" value="QSOX_FAD-bd_dom"/>
</dbReference>
<dbReference type="PROSITE" id="PS51352">
    <property type="entry name" value="THIOREDOXIN_2"/>
    <property type="match status" value="1"/>
</dbReference>
<dbReference type="GO" id="GO:0003756">
    <property type="term" value="F:protein disulfide isomerase activity"/>
    <property type="evidence" value="ECO:0007669"/>
    <property type="project" value="TreeGrafter"/>
</dbReference>
<evidence type="ECO:0000256" key="9">
    <source>
        <dbReference type="ARBA" id="ARBA00048864"/>
    </source>
</evidence>
<dbReference type="SUPFAM" id="SSF69000">
    <property type="entry name" value="FAD-dependent thiol oxidase"/>
    <property type="match status" value="1"/>
</dbReference>
<dbReference type="PANTHER" id="PTHR22897">
    <property type="entry name" value="QUIESCIN Q6-RELATED SULFHYDRYL OXIDASE"/>
    <property type="match status" value="1"/>
</dbReference>
<evidence type="ECO:0000256" key="11">
    <source>
        <dbReference type="SAM" id="SignalP"/>
    </source>
</evidence>
<dbReference type="Pfam" id="PF04777">
    <property type="entry name" value="Evr1_Alr"/>
    <property type="match status" value="1"/>
</dbReference>
<evidence type="ECO:0000256" key="7">
    <source>
        <dbReference type="ARBA" id="ARBA00023157"/>
    </source>
</evidence>
<dbReference type="GO" id="GO:0005615">
    <property type="term" value="C:extracellular space"/>
    <property type="evidence" value="ECO:0007669"/>
    <property type="project" value="TreeGrafter"/>
</dbReference>
<dbReference type="EC" id="1.8.3.2" evidence="10"/>
<feature type="transmembrane region" description="Helical" evidence="10">
    <location>
        <begin position="623"/>
        <end position="641"/>
    </location>
</feature>
<dbReference type="SUPFAM" id="SSF52833">
    <property type="entry name" value="Thioredoxin-like"/>
    <property type="match status" value="1"/>
</dbReference>
<feature type="domain" description="Thioredoxin" evidence="13">
    <location>
        <begin position="23"/>
        <end position="164"/>
    </location>
</feature>
<reference evidence="14" key="1">
    <citation type="journal article" date="2014" name="PLoS ONE">
        <title>Transcriptome-Based Identification of ABC Transporters in the Western Tarnished Plant Bug Lygus hesperus.</title>
        <authorList>
            <person name="Hull J.J."/>
            <person name="Chaney K."/>
            <person name="Geib S.M."/>
            <person name="Fabrick J.A."/>
            <person name="Brent C.S."/>
            <person name="Walsh D."/>
            <person name="Lavine L.C."/>
        </authorList>
    </citation>
    <scope>NUCLEOTIDE SEQUENCE</scope>
</reference>
<evidence type="ECO:0000256" key="3">
    <source>
        <dbReference type="ARBA" id="ARBA00022630"/>
    </source>
</evidence>
<dbReference type="AlphaFoldDB" id="A0A0A9YL12"/>
<dbReference type="PROSITE" id="PS51324">
    <property type="entry name" value="ERV_ALR"/>
    <property type="match status" value="1"/>
</dbReference>
<dbReference type="Gene3D" id="3.40.30.10">
    <property type="entry name" value="Glutaredoxin"/>
    <property type="match status" value="2"/>
</dbReference>
<keyword evidence="10" id="KW-0812">Transmembrane</keyword>
<dbReference type="GO" id="GO:0006457">
    <property type="term" value="P:protein folding"/>
    <property type="evidence" value="ECO:0007669"/>
    <property type="project" value="TreeGrafter"/>
</dbReference>
<dbReference type="Gene3D" id="1.20.120.310">
    <property type="entry name" value="ERV/ALR sulfhydryl oxidase domain"/>
    <property type="match status" value="1"/>
</dbReference>
<name>A0A0A9YL12_LYGHE</name>
<dbReference type="InterPro" id="IPR017905">
    <property type="entry name" value="ERV/ALR_sulphydryl_oxidase"/>
</dbReference>
<keyword evidence="6 10" id="KW-0560">Oxidoreductase</keyword>
<feature type="signal peptide" evidence="11">
    <location>
        <begin position="1"/>
        <end position="23"/>
    </location>
</feature>
<keyword evidence="7" id="KW-1015">Disulfide bond</keyword>
<evidence type="ECO:0000256" key="2">
    <source>
        <dbReference type="ARBA" id="ARBA00006041"/>
    </source>
</evidence>
<dbReference type="InterPro" id="IPR036774">
    <property type="entry name" value="ERV/ALR_sulphydryl_oxid_sf"/>
</dbReference>